<feature type="transmembrane region" description="Helical" evidence="3">
    <location>
        <begin position="132"/>
        <end position="155"/>
    </location>
</feature>
<feature type="domain" description="C2H2-type" evidence="4">
    <location>
        <begin position="509"/>
        <end position="530"/>
    </location>
</feature>
<keyword evidence="3" id="KW-0472">Membrane</keyword>
<feature type="region of interest" description="Disordered" evidence="2">
    <location>
        <begin position="551"/>
        <end position="588"/>
    </location>
</feature>
<dbReference type="PROSITE" id="PS00028">
    <property type="entry name" value="ZINC_FINGER_C2H2_1"/>
    <property type="match status" value="1"/>
</dbReference>
<dbReference type="InterPro" id="IPR009003">
    <property type="entry name" value="Peptidase_S1_PA"/>
</dbReference>
<feature type="compositionally biased region" description="Basic residues" evidence="2">
    <location>
        <begin position="563"/>
        <end position="572"/>
    </location>
</feature>
<keyword evidence="3" id="KW-0812">Transmembrane</keyword>
<proteinExistence type="predicted"/>
<sequence>MPLSVEETTSQEVPFVDGLEEGIPRGSFGRLIIGEGSVERAKRVALSVAWWLGVVGGGLILLPAILMLLVSSICAVVTGIVAGYFGMLSNQYDSLQKLVIHVFVPEPEPEPGYFENLINQATLVVKRIDSNLLSLLLVVIAILVSIWTISGFFYYHLRKIAMGFRGVQFEAMRPGSIFTPGPTPKCQVQIMIPGILMDSHQGYGIRVQNWLVVPLHVVNSIRDAILVGPRGKLMLTLQFEESRLHPDVAYIYLDHKQWVTLGTATASTSPSLNGYVRCTGVKGYSSGTLSKTRANGILKYMGSTVAGMSGAAYIQADKVLGMHTGASGDFNLGVSTTLFVSELKYKVKTEAAYLPSKNNGEDAAFVQAGNGSTWTAKLMDDLARDAALNTRVSGWDGDEIDFDEQIEWDAVDSKPKSKPVKIGSLLLENQGEDGGQTEMHLISTSLIETVRDMEQRLAQVEDYIQNQKAKQEKPKREELPLFVCEQCSARASSAFDLEQHKKKHLRFKCDLCETECKTELRLANHRAGMHPPTKMTLESVYPGDSRVVVETSKSDSFLGKRSTSPKRNKKTLKASSSSSESRRDSPPWETILNRMNASQKSIEKLCEVVLKGMGGQNLATQPK</sequence>
<protein>
    <recommendedName>
        <fullName evidence="4">C2H2-type domain-containing protein</fullName>
    </recommendedName>
</protein>
<keyword evidence="1" id="KW-0378">Hydrolase</keyword>
<organism evidence="5">
    <name type="scientific">Riboviria sp</name>
    <dbReference type="NCBI Taxonomy" id="2585031"/>
    <lineage>
        <taxon>Viruses</taxon>
        <taxon>Riboviria</taxon>
    </lineage>
</organism>
<evidence type="ECO:0000259" key="4">
    <source>
        <dbReference type="PROSITE" id="PS00028"/>
    </source>
</evidence>
<reference evidence="5" key="1">
    <citation type="submission" date="2020-11" db="EMBL/GenBank/DDBJ databases">
        <title>RNA virus dark matter in the feces of wild birds.</title>
        <authorList>
            <person name="Lu X."/>
            <person name="Yang X.S."/>
            <person name="Zhang W."/>
        </authorList>
    </citation>
    <scope>NUCLEOTIDE SEQUENCE</scope>
    <source>
        <strain evidence="5">Warbler203con121</strain>
    </source>
</reference>
<feature type="transmembrane region" description="Helical" evidence="3">
    <location>
        <begin position="49"/>
        <end position="82"/>
    </location>
</feature>
<dbReference type="Gene3D" id="2.40.10.10">
    <property type="entry name" value="Trypsin-like serine proteases"/>
    <property type="match status" value="1"/>
</dbReference>
<dbReference type="Gene3D" id="3.30.160.60">
    <property type="entry name" value="Classic Zinc Finger"/>
    <property type="match status" value="1"/>
</dbReference>
<keyword evidence="3" id="KW-1133">Transmembrane helix</keyword>
<dbReference type="SMART" id="SM00355">
    <property type="entry name" value="ZnF_C2H2"/>
    <property type="match status" value="2"/>
</dbReference>
<evidence type="ECO:0000256" key="2">
    <source>
        <dbReference type="SAM" id="MobiDB-lite"/>
    </source>
</evidence>
<dbReference type="InterPro" id="IPR013087">
    <property type="entry name" value="Znf_C2H2_type"/>
</dbReference>
<accession>A0A8K1U443</accession>
<name>A0A8K1U443_9VIRU</name>
<dbReference type="SUPFAM" id="SSF50494">
    <property type="entry name" value="Trypsin-like serine proteases"/>
    <property type="match status" value="1"/>
</dbReference>
<dbReference type="InterPro" id="IPR043504">
    <property type="entry name" value="Peptidase_S1_PA_chymotrypsin"/>
</dbReference>
<evidence type="ECO:0000256" key="1">
    <source>
        <dbReference type="ARBA" id="ARBA00022801"/>
    </source>
</evidence>
<evidence type="ECO:0000313" key="5">
    <source>
        <dbReference type="EMBL" id="UGO57270.1"/>
    </source>
</evidence>
<evidence type="ECO:0000256" key="3">
    <source>
        <dbReference type="SAM" id="Phobius"/>
    </source>
</evidence>
<dbReference type="GO" id="GO:0016787">
    <property type="term" value="F:hydrolase activity"/>
    <property type="evidence" value="ECO:0007669"/>
    <property type="project" value="UniProtKB-KW"/>
</dbReference>
<dbReference type="EMBL" id="MW239294">
    <property type="protein sequence ID" value="UGO57270.1"/>
    <property type="molecule type" value="Genomic_RNA"/>
</dbReference>